<dbReference type="AlphaFoldDB" id="A0A7D5NBJ3"/>
<evidence type="ECO:0000313" key="3">
    <source>
        <dbReference type="Proteomes" id="UP000509684"/>
    </source>
</evidence>
<protein>
    <submittedName>
        <fullName evidence="2">Uncharacterized protein</fullName>
    </submittedName>
</protein>
<evidence type="ECO:0000256" key="1">
    <source>
        <dbReference type="SAM" id="MobiDB-lite"/>
    </source>
</evidence>
<accession>A0A7D5NBJ3</accession>
<proteinExistence type="predicted"/>
<reference evidence="2 3" key="1">
    <citation type="journal article" date="2019" name="Microbiome">
        <title>Annotated bacterial chromosomes from frame-shift-corrected long-read metagenomic data.</title>
        <authorList>
            <person name="Arumugam K."/>
            <person name="Bagci C."/>
            <person name="Bessarab I."/>
            <person name="Beier S."/>
            <person name="Buchfink B."/>
            <person name="Gorska A."/>
            <person name="Qiu G."/>
            <person name="Huson D.H."/>
            <person name="Williams R.B.H."/>
        </authorList>
    </citation>
    <scope>NUCLEOTIDE SEQUENCE [LARGE SCALE GENOMIC DNA]</scope>
    <source>
        <strain evidence="2">SSA1</strain>
    </source>
</reference>
<evidence type="ECO:0000313" key="2">
    <source>
        <dbReference type="EMBL" id="QLH50250.1"/>
    </source>
</evidence>
<gene>
    <name evidence="2" type="ORF">HWD57_11005</name>
</gene>
<organism evidence="2 3">
    <name type="scientific">Candidatus Accumulibacter cognatus</name>
    <dbReference type="NCBI Taxonomy" id="2954383"/>
    <lineage>
        <taxon>Bacteria</taxon>
        <taxon>Pseudomonadati</taxon>
        <taxon>Pseudomonadota</taxon>
        <taxon>Betaproteobacteria</taxon>
        <taxon>Candidatus Accumulibacter</taxon>
    </lineage>
</organism>
<dbReference type="KEGG" id="acog:HWD57_11005"/>
<dbReference type="EMBL" id="CP058708">
    <property type="protein sequence ID" value="QLH50250.1"/>
    <property type="molecule type" value="Genomic_DNA"/>
</dbReference>
<dbReference type="Proteomes" id="UP000509684">
    <property type="component" value="Chromosome"/>
</dbReference>
<sequence>MTALLDGDFMRKPNKEERAKRREKCVQIGAAILMSLRSGSASAEQVTEMRAAVLRGDCPLCGESGFKSIAGHCQAMHGVLSRELRDLLELTYTESICSPELSGTMREYNLGKNPSLLGKPTARTFSKKGRAVITASAAGWSKNVPADVKAAAGRKGGSQNKGQRRSPVEHGTMREYKKGCKCDLCMQAQRDHWKQWRDARRLPSNRQRGRLG</sequence>
<name>A0A7D5NBJ3_9PROT</name>
<feature type="region of interest" description="Disordered" evidence="1">
    <location>
        <begin position="150"/>
        <end position="172"/>
    </location>
</feature>